<proteinExistence type="predicted"/>
<keyword evidence="2" id="KW-1185">Reference proteome</keyword>
<gene>
    <name evidence="1" type="ORF">SPELUC_LOCUS3299</name>
</gene>
<evidence type="ECO:0000313" key="2">
    <source>
        <dbReference type="Proteomes" id="UP000789366"/>
    </source>
</evidence>
<dbReference type="EMBL" id="CAJVPW010002472">
    <property type="protein sequence ID" value="CAG8507157.1"/>
    <property type="molecule type" value="Genomic_DNA"/>
</dbReference>
<protein>
    <submittedName>
        <fullName evidence="1">18064_t:CDS:1</fullName>
    </submittedName>
</protein>
<comment type="caution">
    <text evidence="1">The sequence shown here is derived from an EMBL/GenBank/DDBJ whole genome shotgun (WGS) entry which is preliminary data.</text>
</comment>
<dbReference type="Proteomes" id="UP000789366">
    <property type="component" value="Unassembled WGS sequence"/>
</dbReference>
<organism evidence="1 2">
    <name type="scientific">Cetraspora pellucida</name>
    <dbReference type="NCBI Taxonomy" id="1433469"/>
    <lineage>
        <taxon>Eukaryota</taxon>
        <taxon>Fungi</taxon>
        <taxon>Fungi incertae sedis</taxon>
        <taxon>Mucoromycota</taxon>
        <taxon>Glomeromycotina</taxon>
        <taxon>Glomeromycetes</taxon>
        <taxon>Diversisporales</taxon>
        <taxon>Gigasporaceae</taxon>
        <taxon>Cetraspora</taxon>
    </lineage>
</organism>
<accession>A0ACA9L2D9</accession>
<evidence type="ECO:0000313" key="1">
    <source>
        <dbReference type="EMBL" id="CAG8507157.1"/>
    </source>
</evidence>
<reference evidence="1" key="1">
    <citation type="submission" date="2021-06" db="EMBL/GenBank/DDBJ databases">
        <authorList>
            <person name="Kallberg Y."/>
            <person name="Tangrot J."/>
            <person name="Rosling A."/>
        </authorList>
    </citation>
    <scope>NUCLEOTIDE SEQUENCE</scope>
    <source>
        <strain evidence="1">28 12/20/2015</strain>
    </source>
</reference>
<name>A0ACA9L2D9_9GLOM</name>
<sequence length="68" mass="7819">MSDTIMTQFELSENLDSPTLFQPLAEKEKMKGQVIRYSGENYLTDILTYILFMAIDMEESTKFTNGQA</sequence>